<dbReference type="PANTHER" id="PTHR10947">
    <property type="entry name" value="PHENYLALANYL-TRNA SYNTHETASE BETA CHAIN AND LEUCINE-RICH REPEAT-CONTAINING PROTEIN 47"/>
    <property type="match status" value="1"/>
</dbReference>
<feature type="domain" description="B3/B4 tRNA-binding" evidence="3">
    <location>
        <begin position="294"/>
        <end position="471"/>
    </location>
</feature>
<evidence type="ECO:0000256" key="2">
    <source>
        <dbReference type="ARBA" id="ARBA00022737"/>
    </source>
</evidence>
<dbReference type="Pfam" id="PF00560">
    <property type="entry name" value="LRR_1"/>
    <property type="match status" value="1"/>
</dbReference>
<dbReference type="PROSITE" id="PS51450">
    <property type="entry name" value="LRR"/>
    <property type="match status" value="2"/>
</dbReference>
<reference evidence="4 5" key="1">
    <citation type="journal article" date="2021" name="BMC Biol.">
        <title>Horizontally acquired antibacterial genes associated with adaptive radiation of ladybird beetles.</title>
        <authorList>
            <person name="Li H.S."/>
            <person name="Tang X.F."/>
            <person name="Huang Y.H."/>
            <person name="Xu Z.Y."/>
            <person name="Chen M.L."/>
            <person name="Du X.Y."/>
            <person name="Qiu B.Y."/>
            <person name="Chen P.T."/>
            <person name="Zhang W."/>
            <person name="Slipinski A."/>
            <person name="Escalona H.E."/>
            <person name="Waterhouse R.M."/>
            <person name="Zwick A."/>
            <person name="Pang H."/>
        </authorList>
    </citation>
    <scope>NUCLEOTIDE SEQUENCE [LARGE SCALE GENOMIC DNA]</scope>
    <source>
        <strain evidence="4">SYSU2018</strain>
    </source>
</reference>
<dbReference type="InterPro" id="IPR020825">
    <property type="entry name" value="Phe-tRNA_synthase-like_B3/B4"/>
</dbReference>
<evidence type="ECO:0000259" key="3">
    <source>
        <dbReference type="SMART" id="SM00873"/>
    </source>
</evidence>
<accession>A0ABD2MVX5</accession>
<dbReference type="Gene3D" id="3.50.40.10">
    <property type="entry name" value="Phenylalanyl-trna Synthetase, Chain B, domain 3"/>
    <property type="match status" value="1"/>
</dbReference>
<dbReference type="SMART" id="SM00365">
    <property type="entry name" value="LRR_SD22"/>
    <property type="match status" value="4"/>
</dbReference>
<dbReference type="Gene3D" id="3.80.10.10">
    <property type="entry name" value="Ribonuclease Inhibitor"/>
    <property type="match status" value="2"/>
</dbReference>
<dbReference type="AlphaFoldDB" id="A0ABD2MVX5"/>
<evidence type="ECO:0000313" key="4">
    <source>
        <dbReference type="EMBL" id="KAL3270608.1"/>
    </source>
</evidence>
<comment type="caution">
    <text evidence="4">The sequence shown here is derived from an EMBL/GenBank/DDBJ whole genome shotgun (WGS) entry which is preliminary data.</text>
</comment>
<dbReference type="Proteomes" id="UP001516400">
    <property type="component" value="Unassembled WGS sequence"/>
</dbReference>
<evidence type="ECO:0000313" key="5">
    <source>
        <dbReference type="Proteomes" id="UP001516400"/>
    </source>
</evidence>
<dbReference type="InterPro" id="IPR032675">
    <property type="entry name" value="LRR_dom_sf"/>
</dbReference>
<dbReference type="Pfam" id="PF13855">
    <property type="entry name" value="LRR_8"/>
    <property type="match status" value="2"/>
</dbReference>
<evidence type="ECO:0000256" key="1">
    <source>
        <dbReference type="ARBA" id="ARBA00022614"/>
    </source>
</evidence>
<dbReference type="SMART" id="SM00873">
    <property type="entry name" value="B3_4"/>
    <property type="match status" value="1"/>
</dbReference>
<dbReference type="PANTHER" id="PTHR10947:SF3">
    <property type="entry name" value="LEUCINE-RICH REPEAT-CONTAINING PROTEIN 47"/>
    <property type="match status" value="1"/>
</dbReference>
<keyword evidence="1" id="KW-0433">Leucine-rich repeat</keyword>
<dbReference type="EMBL" id="JABFTP020000042">
    <property type="protein sequence ID" value="KAL3270608.1"/>
    <property type="molecule type" value="Genomic_DNA"/>
</dbReference>
<dbReference type="InterPro" id="IPR005146">
    <property type="entry name" value="B3/B4_tRNA-bd"/>
</dbReference>
<organism evidence="4 5">
    <name type="scientific">Cryptolaemus montrouzieri</name>
    <dbReference type="NCBI Taxonomy" id="559131"/>
    <lineage>
        <taxon>Eukaryota</taxon>
        <taxon>Metazoa</taxon>
        <taxon>Ecdysozoa</taxon>
        <taxon>Arthropoda</taxon>
        <taxon>Hexapoda</taxon>
        <taxon>Insecta</taxon>
        <taxon>Pterygota</taxon>
        <taxon>Neoptera</taxon>
        <taxon>Endopterygota</taxon>
        <taxon>Coleoptera</taxon>
        <taxon>Polyphaga</taxon>
        <taxon>Cucujiformia</taxon>
        <taxon>Coccinelloidea</taxon>
        <taxon>Coccinellidae</taxon>
        <taxon>Scymninae</taxon>
        <taxon>Scymnini</taxon>
        <taxon>Cryptolaemus</taxon>
    </lineage>
</organism>
<dbReference type="InterPro" id="IPR001611">
    <property type="entry name" value="Leu-rich_rpt"/>
</dbReference>
<keyword evidence="5" id="KW-1185">Reference proteome</keyword>
<sequence>MWPEIDIAKKENRHEIILTGSSVNERINKEGLDTSVFTLIGLNYLNINGTSINEIPDDISKLTGLQTLVLHSNKLSTINPIIGVFNKLKVLDLSGNELEEVPDIFENLQQIVTINISRNKLNKFPALSKNSKLSVLDLSNNKLVEFPDVCKAELANLSDIKLNGNEIIAIPDIICSLSALKVLDVSSNKISAVPGNLIDCGKLKEVNLKGNPISDRRLLKLIDQCRTKQILDYVKQHCPKTKINIKDSNKKNKVNRKLSEEDEAIVEHEYKYKINVLYAKDNCEVTVEKNVENVRKHIACCVVKDVTFDDTTFKKFIQLQNKLHETLCDRRNAATIATHDFKKLSDGNLTYTTMQPQALKIKPLKRTVEMTGKELFEKLQTEAQNLRKEKKRNTYSGIHKYLYLIEGRPEYPCLLNSKGEVVSFPPITNSDISKIEVNSTEIFLEVTSSVSLPTCRKILDTLIREMVLLLETNLTVLQIKTVDEEGNMKNVYPSRNDLLFEAEKLVQVLRE</sequence>
<dbReference type="InterPro" id="IPR045060">
    <property type="entry name" value="Phe-tRNA-ligase_IIc_bsu"/>
</dbReference>
<dbReference type="InterPro" id="IPR003591">
    <property type="entry name" value="Leu-rich_rpt_typical-subtyp"/>
</dbReference>
<dbReference type="SMART" id="SM00364">
    <property type="entry name" value="LRR_BAC"/>
    <property type="match status" value="4"/>
</dbReference>
<dbReference type="SUPFAM" id="SSF52058">
    <property type="entry name" value="L domain-like"/>
    <property type="match status" value="1"/>
</dbReference>
<name>A0ABD2MVX5_9CUCU</name>
<gene>
    <name evidence="4" type="ORF">HHI36_021142</name>
</gene>
<protein>
    <recommendedName>
        <fullName evidence="3">B3/B4 tRNA-binding domain-containing protein</fullName>
    </recommendedName>
</protein>
<dbReference type="SMART" id="SM00369">
    <property type="entry name" value="LRR_TYP"/>
    <property type="match status" value="5"/>
</dbReference>
<proteinExistence type="predicted"/>
<keyword evidence="2" id="KW-0677">Repeat</keyword>